<feature type="chain" id="PRO_5011698547" evidence="2">
    <location>
        <begin position="21"/>
        <end position="158"/>
    </location>
</feature>
<sequence>MKNYLIIFVISLSFTAFTHAQKIDTEKVFGGYKYTYNNELISIGDLASIIETNTDAYKLIKKGRTNRSLSGVLGFVGGGLIGWPIGTSLGGGEVNWTLAGIGAGLIAVAIPISSSSNKKINQAVELYNASINPTSSTNFKPEFKIIANGSGFGLSMNF</sequence>
<accession>A0A1I1PQH6</accession>
<proteinExistence type="predicted"/>
<dbReference type="RefSeq" id="WP_092851105.1">
    <property type="nucleotide sequence ID" value="NZ_FOMI01000004.1"/>
</dbReference>
<evidence type="ECO:0000256" key="2">
    <source>
        <dbReference type="SAM" id="SignalP"/>
    </source>
</evidence>
<reference evidence="4" key="1">
    <citation type="submission" date="2016-10" db="EMBL/GenBank/DDBJ databases">
        <authorList>
            <person name="Varghese N."/>
            <person name="Submissions S."/>
        </authorList>
    </citation>
    <scope>NUCLEOTIDE SEQUENCE [LARGE SCALE GENOMIC DNA]</scope>
    <source>
        <strain evidence="4">DSM 25730</strain>
    </source>
</reference>
<feature type="signal peptide" evidence="2">
    <location>
        <begin position="1"/>
        <end position="20"/>
    </location>
</feature>
<dbReference type="Proteomes" id="UP000199439">
    <property type="component" value="Unassembled WGS sequence"/>
</dbReference>
<name>A0A1I1PQH6_9FLAO</name>
<keyword evidence="1" id="KW-0472">Membrane</keyword>
<dbReference type="STRING" id="870482.SAMN04487987_104134"/>
<evidence type="ECO:0000313" key="4">
    <source>
        <dbReference type="Proteomes" id="UP000199439"/>
    </source>
</evidence>
<feature type="transmembrane region" description="Helical" evidence="1">
    <location>
        <begin position="94"/>
        <end position="112"/>
    </location>
</feature>
<keyword evidence="1" id="KW-0812">Transmembrane</keyword>
<keyword evidence="2" id="KW-0732">Signal</keyword>
<protein>
    <submittedName>
        <fullName evidence="3">Uncharacterized protein</fullName>
    </submittedName>
</protein>
<organism evidence="3 4">
    <name type="scientific">Algibacter pectinivorans</name>
    <dbReference type="NCBI Taxonomy" id="870482"/>
    <lineage>
        <taxon>Bacteria</taxon>
        <taxon>Pseudomonadati</taxon>
        <taxon>Bacteroidota</taxon>
        <taxon>Flavobacteriia</taxon>
        <taxon>Flavobacteriales</taxon>
        <taxon>Flavobacteriaceae</taxon>
        <taxon>Algibacter</taxon>
    </lineage>
</organism>
<dbReference type="EMBL" id="FOMI01000004">
    <property type="protein sequence ID" value="SFD12005.1"/>
    <property type="molecule type" value="Genomic_DNA"/>
</dbReference>
<keyword evidence="1" id="KW-1133">Transmembrane helix</keyword>
<dbReference type="AlphaFoldDB" id="A0A1I1PQH6"/>
<dbReference type="OrthoDB" id="1122180at2"/>
<evidence type="ECO:0000256" key="1">
    <source>
        <dbReference type="SAM" id="Phobius"/>
    </source>
</evidence>
<evidence type="ECO:0000313" key="3">
    <source>
        <dbReference type="EMBL" id="SFD12005.1"/>
    </source>
</evidence>
<keyword evidence="4" id="KW-1185">Reference proteome</keyword>
<gene>
    <name evidence="3" type="ORF">SAMN04487987_104134</name>
</gene>